<gene>
    <name evidence="2" type="ORF">BDW59DRAFT_157626</name>
</gene>
<name>A0ABR4IZC3_9EURO</name>
<evidence type="ECO:0000259" key="1">
    <source>
        <dbReference type="Pfam" id="PF20183"/>
    </source>
</evidence>
<reference evidence="2 3" key="1">
    <citation type="submission" date="2024-07" db="EMBL/GenBank/DDBJ databases">
        <title>Section-level genome sequencing and comparative genomics of Aspergillus sections Usti and Cavernicolus.</title>
        <authorList>
            <consortium name="Lawrence Berkeley National Laboratory"/>
            <person name="Nybo J.L."/>
            <person name="Vesth T.C."/>
            <person name="Theobald S."/>
            <person name="Frisvad J.C."/>
            <person name="Larsen T.O."/>
            <person name="Kjaerboelling I."/>
            <person name="Rothschild-Mancinelli K."/>
            <person name="Lyhne E.K."/>
            <person name="Kogle M.E."/>
            <person name="Barry K."/>
            <person name="Clum A."/>
            <person name="Na H."/>
            <person name="Ledsgaard L."/>
            <person name="Lin J."/>
            <person name="Lipzen A."/>
            <person name="Kuo A."/>
            <person name="Riley R."/>
            <person name="Mondo S."/>
            <person name="LaButti K."/>
            <person name="Haridas S."/>
            <person name="Pangalinan J."/>
            <person name="Salamov A.A."/>
            <person name="Simmons B.A."/>
            <person name="Magnuson J.K."/>
            <person name="Chen J."/>
            <person name="Drula E."/>
            <person name="Henrissat B."/>
            <person name="Wiebenga A."/>
            <person name="Lubbers R.J."/>
            <person name="Gomes A.C."/>
            <person name="Makela M.R."/>
            <person name="Stajich J."/>
            <person name="Grigoriev I.V."/>
            <person name="Mortensen U.H."/>
            <person name="De vries R.P."/>
            <person name="Baker S.E."/>
            <person name="Andersen M.R."/>
        </authorList>
    </citation>
    <scope>NUCLEOTIDE SEQUENCE [LARGE SCALE GENOMIC DNA]</scope>
    <source>
        <strain evidence="2 3">CBS 600.67</strain>
    </source>
</reference>
<comment type="caution">
    <text evidence="2">The sequence shown here is derived from an EMBL/GenBank/DDBJ whole genome shotgun (WGS) entry which is preliminary data.</text>
</comment>
<proteinExistence type="predicted"/>
<evidence type="ECO:0000313" key="3">
    <source>
        <dbReference type="Proteomes" id="UP001610335"/>
    </source>
</evidence>
<organism evidence="2 3">
    <name type="scientific">Aspergillus cavernicola</name>
    <dbReference type="NCBI Taxonomy" id="176166"/>
    <lineage>
        <taxon>Eukaryota</taxon>
        <taxon>Fungi</taxon>
        <taxon>Dikarya</taxon>
        <taxon>Ascomycota</taxon>
        <taxon>Pezizomycotina</taxon>
        <taxon>Eurotiomycetes</taxon>
        <taxon>Eurotiomycetidae</taxon>
        <taxon>Eurotiales</taxon>
        <taxon>Aspergillaceae</taxon>
        <taxon>Aspergillus</taxon>
        <taxon>Aspergillus subgen. Nidulantes</taxon>
    </lineage>
</organism>
<protein>
    <recommendedName>
        <fullName evidence="1">DUF6546 domain-containing protein</fullName>
    </recommendedName>
</protein>
<feature type="domain" description="DUF6546" evidence="1">
    <location>
        <begin position="321"/>
        <end position="522"/>
    </location>
</feature>
<accession>A0ABR4IZC3</accession>
<dbReference type="Proteomes" id="UP001610335">
    <property type="component" value="Unassembled WGS sequence"/>
</dbReference>
<dbReference type="EMBL" id="JBFXLS010000007">
    <property type="protein sequence ID" value="KAL2832168.1"/>
    <property type="molecule type" value="Genomic_DNA"/>
</dbReference>
<dbReference type="Pfam" id="PF20183">
    <property type="entry name" value="DUF6546"/>
    <property type="match status" value="1"/>
</dbReference>
<keyword evidence="3" id="KW-1185">Reference proteome</keyword>
<sequence length="542" mass="61867">MSLMTADKTSWHCLPAEIRILVLEALLQDSCSLAGFATVSREWQMIIERHNFTRIKLTSSRLADFGLIIHRNRALVRYIWLCLELREYDCTLCAPHVLEMMGMSNADSTLIITAFLELFSTLSAWEPNGNLLLDISVHSPSDSEHWFKYLTFGPDIPSDKCDRGLCEEQSMLVKLDDHQHGWIAGSQDSTPPPAGINKVFDEIMGEGPFDNDEQENQWWQQLPLVPVVTGVLLRQQNRRRWRPTALAQMFARLPRLQEFYYEPWREWCDTLQRWTDQCECCSVSSLFSAMYAFVAILLTADNLSILVFDIAFQSLFESLASSQLRRLTLFENFNQQYPLRFTASFFGCDPIRIPTSDVSRAVAKASLELEHLSASFIVDASYFFHTREPSWKWPSLTSLALTSRLLAPDESPTEIDNMLQTAAAAAMKMPNLETMEIWNGREGLAMLFRYQLTRGGRPAVITWRGTWEFTLRPPVAQAWEAVALKHHGHGSVIVRELLDAGAVVKSHGDAIHHLKLLNPVIRPVSLQQIQMEHRICSGVHNW</sequence>
<dbReference type="InterPro" id="IPR046676">
    <property type="entry name" value="DUF6546"/>
</dbReference>
<evidence type="ECO:0000313" key="2">
    <source>
        <dbReference type="EMBL" id="KAL2832168.1"/>
    </source>
</evidence>